<evidence type="ECO:0000313" key="13">
    <source>
        <dbReference type="EMBL" id="CEF99565.1"/>
    </source>
</evidence>
<reference evidence="13 14" key="2">
    <citation type="journal article" date="2014" name="BMC Genomics">
        <title>An improved genome of the model marine alga Ostreococcus tauri unfolds by assessing Illumina de novo assemblies.</title>
        <authorList>
            <person name="Blanc-Mathieu R."/>
            <person name="Verhelst B."/>
            <person name="Derelle E."/>
            <person name="Rombauts S."/>
            <person name="Bouget F.Y."/>
            <person name="Carre I."/>
            <person name="Chateau A."/>
            <person name="Eyre-Walker A."/>
            <person name="Grimsley N."/>
            <person name="Moreau H."/>
            <person name="Piegu B."/>
            <person name="Rivals E."/>
            <person name="Schackwitz W."/>
            <person name="Van de Peer Y."/>
            <person name="Piganeau G."/>
        </authorList>
    </citation>
    <scope>NUCLEOTIDE SEQUENCE [LARGE SCALE GENOMIC DNA]</scope>
    <source>
        <strain evidence="14">OTTH 0595 / CCAP 157/2 / RCC745</strain>
    </source>
</reference>
<evidence type="ECO:0000256" key="5">
    <source>
        <dbReference type="ARBA" id="ARBA00022741"/>
    </source>
</evidence>
<gene>
    <name evidence="13" type="ORF">OT_ostta11g00890</name>
</gene>
<feature type="region of interest" description="Disordered" evidence="10">
    <location>
        <begin position="168"/>
        <end position="216"/>
    </location>
</feature>
<feature type="region of interest" description="Disordered" evidence="10">
    <location>
        <begin position="655"/>
        <end position="736"/>
    </location>
</feature>
<feature type="compositionally biased region" description="Polar residues" evidence="10">
    <location>
        <begin position="177"/>
        <end position="195"/>
    </location>
</feature>
<accession>A0A090M5P2</accession>
<evidence type="ECO:0000256" key="10">
    <source>
        <dbReference type="SAM" id="MobiDB-lite"/>
    </source>
</evidence>
<dbReference type="PROSITE" id="PS50003">
    <property type="entry name" value="PH_DOMAIN"/>
    <property type="match status" value="1"/>
</dbReference>
<comment type="similarity">
    <text evidence="1">Belongs to the protein kinase superfamily. TKL Ser/Thr protein kinase family. RAF subfamily.</text>
</comment>
<dbReference type="FunFam" id="3.30.200.20:FF:000060">
    <property type="entry name" value="Serine/threonine-protein kinase isoform 1"/>
    <property type="match status" value="1"/>
</dbReference>
<dbReference type="SUPFAM" id="SSF50729">
    <property type="entry name" value="PH domain-like"/>
    <property type="match status" value="1"/>
</dbReference>
<evidence type="ECO:0000256" key="9">
    <source>
        <dbReference type="ARBA" id="ARBA00048679"/>
    </source>
</evidence>
<dbReference type="PRINTS" id="PR00109">
    <property type="entry name" value="TYRKINASE"/>
</dbReference>
<evidence type="ECO:0000256" key="4">
    <source>
        <dbReference type="ARBA" id="ARBA00022679"/>
    </source>
</evidence>
<keyword evidence="14" id="KW-1185">Reference proteome</keyword>
<dbReference type="InterPro" id="IPR011009">
    <property type="entry name" value="Kinase-like_dom_sf"/>
</dbReference>
<keyword evidence="3" id="KW-0723">Serine/threonine-protein kinase</keyword>
<dbReference type="SMART" id="SM00220">
    <property type="entry name" value="S_TKc"/>
    <property type="match status" value="1"/>
</dbReference>
<dbReference type="Proteomes" id="UP000009170">
    <property type="component" value="Unassembled WGS sequence"/>
</dbReference>
<dbReference type="InterPro" id="IPR051681">
    <property type="entry name" value="Ser/Thr_Kinases-Pseudokinases"/>
</dbReference>
<name>A0A090M5P2_OSTTA</name>
<evidence type="ECO:0000256" key="8">
    <source>
        <dbReference type="ARBA" id="ARBA00047899"/>
    </source>
</evidence>
<dbReference type="GO" id="GO:0004674">
    <property type="term" value="F:protein serine/threonine kinase activity"/>
    <property type="evidence" value="ECO:0007669"/>
    <property type="project" value="UniProtKB-KW"/>
</dbReference>
<dbReference type="RefSeq" id="XP_022839905.1">
    <property type="nucleotide sequence ID" value="XM_022982963.1"/>
</dbReference>
<feature type="domain" description="Protein kinase" evidence="12">
    <location>
        <begin position="328"/>
        <end position="596"/>
    </location>
</feature>
<dbReference type="EC" id="2.7.11.1" evidence="2"/>
<dbReference type="PANTHER" id="PTHR44329">
    <property type="entry name" value="SERINE/THREONINE-PROTEIN KINASE TNNI3K-RELATED"/>
    <property type="match status" value="1"/>
</dbReference>
<dbReference type="PANTHER" id="PTHR44329:SF298">
    <property type="entry name" value="MIXED LINEAGE KINASE DOMAIN-LIKE PROTEIN"/>
    <property type="match status" value="1"/>
</dbReference>
<dbReference type="PROSITE" id="PS50011">
    <property type="entry name" value="PROTEIN_KINASE_DOM"/>
    <property type="match status" value="1"/>
</dbReference>
<dbReference type="OrthoDB" id="497521at2759"/>
<evidence type="ECO:0000259" key="12">
    <source>
        <dbReference type="PROSITE" id="PS50011"/>
    </source>
</evidence>
<organism evidence="13 14">
    <name type="scientific">Ostreococcus tauri</name>
    <name type="common">Marine green alga</name>
    <dbReference type="NCBI Taxonomy" id="70448"/>
    <lineage>
        <taxon>Eukaryota</taxon>
        <taxon>Viridiplantae</taxon>
        <taxon>Chlorophyta</taxon>
        <taxon>Mamiellophyceae</taxon>
        <taxon>Mamiellales</taxon>
        <taxon>Bathycoccaceae</taxon>
        <taxon>Ostreococcus</taxon>
    </lineage>
</organism>
<evidence type="ECO:0000256" key="7">
    <source>
        <dbReference type="ARBA" id="ARBA00022840"/>
    </source>
</evidence>
<dbReference type="InterPro" id="IPR001849">
    <property type="entry name" value="PH_domain"/>
</dbReference>
<dbReference type="CDD" id="cd13999">
    <property type="entry name" value="STKc_MAP3K-like"/>
    <property type="match status" value="1"/>
</dbReference>
<dbReference type="KEGG" id="ota:OT_ostta11g00890"/>
<evidence type="ECO:0000256" key="6">
    <source>
        <dbReference type="ARBA" id="ARBA00022777"/>
    </source>
</evidence>
<dbReference type="Gene3D" id="3.30.200.20">
    <property type="entry name" value="Phosphorylase Kinase, domain 1"/>
    <property type="match status" value="1"/>
</dbReference>
<keyword evidence="6 13" id="KW-0418">Kinase</keyword>
<evidence type="ECO:0000259" key="11">
    <source>
        <dbReference type="PROSITE" id="PS50003"/>
    </source>
</evidence>
<dbReference type="STRING" id="70448.A0A090M5P2"/>
<dbReference type="InterPro" id="IPR008271">
    <property type="entry name" value="Ser/Thr_kinase_AS"/>
</dbReference>
<dbReference type="AlphaFoldDB" id="A0A090M5P2"/>
<dbReference type="InterPro" id="IPR001245">
    <property type="entry name" value="Ser-Thr/Tyr_kinase_cat_dom"/>
</dbReference>
<evidence type="ECO:0000256" key="2">
    <source>
        <dbReference type="ARBA" id="ARBA00012513"/>
    </source>
</evidence>
<evidence type="ECO:0000313" key="14">
    <source>
        <dbReference type="Proteomes" id="UP000009170"/>
    </source>
</evidence>
<dbReference type="PROSITE" id="PS00108">
    <property type="entry name" value="PROTEIN_KINASE_ST"/>
    <property type="match status" value="1"/>
</dbReference>
<dbReference type="InParanoid" id="A0A090M5P2"/>
<evidence type="ECO:0000256" key="1">
    <source>
        <dbReference type="ARBA" id="ARBA00010507"/>
    </source>
</evidence>
<dbReference type="SMART" id="SM00233">
    <property type="entry name" value="PH"/>
    <property type="match status" value="1"/>
</dbReference>
<dbReference type="GO" id="GO:0005737">
    <property type="term" value="C:cytoplasm"/>
    <property type="evidence" value="ECO:0007669"/>
    <property type="project" value="UniProtKB-ARBA"/>
</dbReference>
<dbReference type="GeneID" id="9835858"/>
<proteinExistence type="inferred from homology"/>
<dbReference type="EMBL" id="CAID01000011">
    <property type="protein sequence ID" value="CEF99565.1"/>
    <property type="molecule type" value="Genomic_DNA"/>
</dbReference>
<sequence length="736" mass="82013">MALNARRPSRDHERTPNKFLPWLSNTPTLDGTLEKRQETEGWWASLFGGGTEQWGLRYFLLYDTHLFWGKGFSTMHGYGTVLSVREVPELGPTSFAVEMMAVPKRNLRRSFNDNVNFLDLISGLCCKPAGFRVMYLRATSPKEMQRWMEGFCRGTSDTPVSTRMPLDFSEEIPPSPRISTDSELSIDTFSGTGTRTRYEEPPPPLSPGGASREFLNTSPETEDVPLFRLDANGESGEFNHSTQQKSPVRTRSVLKSNSMLRNHEQRQSVDGNCSKSVTFDDHVESVVIARSPVKQQGIVPAQETDREFRTRTRLLKAAGSFKISESELQIGAKLGIGSFGVVYRAKWNDTDVAYKVMLQDKMNYETVNAFAEEIRMMRGLRHPNIVLFIGAVIQPNRLGIVSELMKRGNLEFLLHGNSTMGRQLRENGMLRRQMAADCARGMLYLHSLSRPVVHHDLKPANLVVDSNWTLKVSDFGMAQLKSYTYDSVSGAPGGTPEWMSPEALRGDKANERSDVYSFGVILWELMTVSFPWAELSSPVQIVAQVAFLHRRLKVPEWIEKPMADLLHSCWAREPEERPTFEKIVEQLAGEYPQAWSLGQVDKSADEQAANILAMMSTGKGASSTEADSADSSNEEEFVDNVVEVSVISAFAPRGLKPIRTPTPVTDVPKQTDTLDTEEDSSEESNSLDAPNGRASASANGTVMTTVNEFRPRLSPLKTPRAELPSALPTLSNGARD</sequence>
<feature type="compositionally biased region" description="Polar residues" evidence="10">
    <location>
        <begin position="694"/>
        <end position="707"/>
    </location>
</feature>
<evidence type="ECO:0000256" key="3">
    <source>
        <dbReference type="ARBA" id="ARBA00022527"/>
    </source>
</evidence>
<dbReference type="GO" id="GO:0005524">
    <property type="term" value="F:ATP binding"/>
    <property type="evidence" value="ECO:0007669"/>
    <property type="project" value="UniProtKB-KW"/>
</dbReference>
<comment type="caution">
    <text evidence="13">The sequence shown here is derived from an EMBL/GenBank/DDBJ whole genome shotgun (WGS) entry which is preliminary data.</text>
</comment>
<comment type="catalytic activity">
    <reaction evidence="9">
        <text>L-seryl-[protein] + ATP = O-phospho-L-seryl-[protein] + ADP + H(+)</text>
        <dbReference type="Rhea" id="RHEA:17989"/>
        <dbReference type="Rhea" id="RHEA-COMP:9863"/>
        <dbReference type="Rhea" id="RHEA-COMP:11604"/>
        <dbReference type="ChEBI" id="CHEBI:15378"/>
        <dbReference type="ChEBI" id="CHEBI:29999"/>
        <dbReference type="ChEBI" id="CHEBI:30616"/>
        <dbReference type="ChEBI" id="CHEBI:83421"/>
        <dbReference type="ChEBI" id="CHEBI:456216"/>
        <dbReference type="EC" id="2.7.11.1"/>
    </reaction>
</comment>
<keyword evidence="5" id="KW-0547">Nucleotide-binding</keyword>
<protein>
    <recommendedName>
        <fullName evidence="2">non-specific serine/threonine protein kinase</fullName>
        <ecNumber evidence="2">2.7.11.1</ecNumber>
    </recommendedName>
</protein>
<comment type="catalytic activity">
    <reaction evidence="8">
        <text>L-threonyl-[protein] + ATP = O-phospho-L-threonyl-[protein] + ADP + H(+)</text>
        <dbReference type="Rhea" id="RHEA:46608"/>
        <dbReference type="Rhea" id="RHEA-COMP:11060"/>
        <dbReference type="Rhea" id="RHEA-COMP:11605"/>
        <dbReference type="ChEBI" id="CHEBI:15378"/>
        <dbReference type="ChEBI" id="CHEBI:30013"/>
        <dbReference type="ChEBI" id="CHEBI:30616"/>
        <dbReference type="ChEBI" id="CHEBI:61977"/>
        <dbReference type="ChEBI" id="CHEBI:456216"/>
        <dbReference type="EC" id="2.7.11.1"/>
    </reaction>
</comment>
<dbReference type="Gene3D" id="1.10.510.10">
    <property type="entry name" value="Transferase(Phosphotransferase) domain 1"/>
    <property type="match status" value="1"/>
</dbReference>
<dbReference type="SUPFAM" id="SSF56112">
    <property type="entry name" value="Protein kinase-like (PK-like)"/>
    <property type="match status" value="1"/>
</dbReference>
<dbReference type="Pfam" id="PF07714">
    <property type="entry name" value="PK_Tyr_Ser-Thr"/>
    <property type="match status" value="1"/>
</dbReference>
<dbReference type="InterPro" id="IPR000719">
    <property type="entry name" value="Prot_kinase_dom"/>
</dbReference>
<keyword evidence="7" id="KW-0067">ATP-binding</keyword>
<keyword evidence="4" id="KW-0808">Transferase</keyword>
<feature type="domain" description="PH" evidence="11">
    <location>
        <begin position="26"/>
        <end position="156"/>
    </location>
</feature>
<reference evidence="14" key="1">
    <citation type="journal article" date="2006" name="Proc. Natl. Acad. Sci. U.S.A.">
        <title>Genome analysis of the smallest free-living eukaryote Ostreococcus tauri unveils many unique features.</title>
        <authorList>
            <person name="Derelle E."/>
            <person name="Ferraz C."/>
            <person name="Rombauts S."/>
            <person name="Rouze P."/>
            <person name="Worden A.Z."/>
            <person name="Robbens S."/>
            <person name="Partensky F."/>
            <person name="Degroeve S."/>
            <person name="Echeynie S."/>
            <person name="Cooke R."/>
            <person name="Saeys Y."/>
            <person name="Wuyts J."/>
            <person name="Jabbari K."/>
            <person name="Bowler C."/>
            <person name="Panaud O."/>
            <person name="Piegu B."/>
            <person name="Ball S.G."/>
            <person name="Ral J.-P."/>
            <person name="Bouget F.-Y."/>
            <person name="Piganeau G."/>
            <person name="De Baets B."/>
            <person name="Picard A."/>
            <person name="Delseny M."/>
            <person name="Demaille J."/>
            <person name="Van de Peer Y."/>
            <person name="Moreau H."/>
        </authorList>
    </citation>
    <scope>NUCLEOTIDE SEQUENCE [LARGE SCALE GENOMIC DNA]</scope>
    <source>
        <strain evidence="14">OTTH 0595 / CCAP 157/2 / RCC745</strain>
    </source>
</reference>